<organism evidence="1 2">
    <name type="scientific">candidate division WWE3 bacterium RIFCSPLOWO2_01_FULL_41_18</name>
    <dbReference type="NCBI Taxonomy" id="1802625"/>
    <lineage>
        <taxon>Bacteria</taxon>
        <taxon>Katanobacteria</taxon>
    </lineage>
</organism>
<comment type="caution">
    <text evidence="1">The sequence shown here is derived from an EMBL/GenBank/DDBJ whole genome shotgun (WGS) entry which is preliminary data.</text>
</comment>
<dbReference type="EMBL" id="MEVI01000001">
    <property type="protein sequence ID" value="OGC55686.1"/>
    <property type="molecule type" value="Genomic_DNA"/>
</dbReference>
<gene>
    <name evidence="1" type="ORF">A3A78_01430</name>
</gene>
<dbReference type="AlphaFoldDB" id="A0A1F4VEL7"/>
<evidence type="ECO:0000313" key="1">
    <source>
        <dbReference type="EMBL" id="OGC55686.1"/>
    </source>
</evidence>
<evidence type="ECO:0000313" key="2">
    <source>
        <dbReference type="Proteomes" id="UP000176504"/>
    </source>
</evidence>
<proteinExistence type="predicted"/>
<name>A0A1F4VEL7_UNCKA</name>
<protein>
    <submittedName>
        <fullName evidence="1">Uncharacterized protein</fullName>
    </submittedName>
</protein>
<reference evidence="1 2" key="1">
    <citation type="journal article" date="2016" name="Nat. Commun.">
        <title>Thousands of microbial genomes shed light on interconnected biogeochemical processes in an aquifer system.</title>
        <authorList>
            <person name="Anantharaman K."/>
            <person name="Brown C.T."/>
            <person name="Hug L.A."/>
            <person name="Sharon I."/>
            <person name="Castelle C.J."/>
            <person name="Probst A.J."/>
            <person name="Thomas B.C."/>
            <person name="Singh A."/>
            <person name="Wilkins M.J."/>
            <person name="Karaoz U."/>
            <person name="Brodie E.L."/>
            <person name="Williams K.H."/>
            <person name="Hubbard S.S."/>
            <person name="Banfield J.F."/>
        </authorList>
    </citation>
    <scope>NUCLEOTIDE SEQUENCE [LARGE SCALE GENOMIC DNA]</scope>
</reference>
<sequence length="98" mass="11111">MYNLHIQTKSKREEFEMATTYDLGVIYDEGKTFVLITTDKAVAHELKVNGWEIQVSLKYRGADVCRTTSREQAERAAARHNLPIQKIEGEEGNADPGK</sequence>
<dbReference type="Proteomes" id="UP000176504">
    <property type="component" value="Unassembled WGS sequence"/>
</dbReference>
<accession>A0A1F4VEL7</accession>